<evidence type="ECO:0000256" key="4">
    <source>
        <dbReference type="ARBA" id="ARBA00022989"/>
    </source>
</evidence>
<feature type="transmembrane region" description="Helical" evidence="7">
    <location>
        <begin position="154"/>
        <end position="172"/>
    </location>
</feature>
<dbReference type="PANTHER" id="PTHR31621">
    <property type="entry name" value="PROTEIN DMP3"/>
    <property type="match status" value="1"/>
</dbReference>
<comment type="similarity">
    <text evidence="2">Belongs to the plant DMP1 protein family.</text>
</comment>
<keyword evidence="8" id="KW-1185">Reference proteome</keyword>
<evidence type="ECO:0000256" key="3">
    <source>
        <dbReference type="ARBA" id="ARBA00022692"/>
    </source>
</evidence>
<dbReference type="GeneID" id="120109005"/>
<dbReference type="Pfam" id="PF05078">
    <property type="entry name" value="DUF679"/>
    <property type="match status" value="1"/>
</dbReference>
<dbReference type="KEGG" id="pda:103722217"/>
<evidence type="ECO:0000256" key="1">
    <source>
        <dbReference type="ARBA" id="ARBA00004141"/>
    </source>
</evidence>
<dbReference type="RefSeq" id="XP_008810912.2">
    <property type="nucleotide sequence ID" value="XM_008812690.4"/>
</dbReference>
<sequence>MSLRTKSKSIKETPPPTEKTTKTPKTQSFEEEESLIEKPLPPPASLSRQALAQAITSTAHLANLLPTGTLLAFHLLTPVFTKNGSCDAATRFVTRSLLLLLAASCFLACFTDSFRSPDGRLYHGFATLRGMWLFDYPLPPSSAPPDLSKYRLRFVDFVHAVLSVLVFASVALRDKNVVDCFYPQPKHETKEVLDILPLGVGVICSLLFVVFPTRRRGIGYPVANEN</sequence>
<keyword evidence="5 7" id="KW-0472">Membrane</keyword>
<evidence type="ECO:0000256" key="7">
    <source>
        <dbReference type="SAM" id="Phobius"/>
    </source>
</evidence>
<evidence type="ECO:0000256" key="2">
    <source>
        <dbReference type="ARBA" id="ARBA00008707"/>
    </source>
</evidence>
<dbReference type="GO" id="GO:0005737">
    <property type="term" value="C:cytoplasm"/>
    <property type="evidence" value="ECO:0007669"/>
    <property type="project" value="UniProtKB-ARBA"/>
</dbReference>
<feature type="region of interest" description="Disordered" evidence="6">
    <location>
        <begin position="1"/>
        <end position="42"/>
    </location>
</feature>
<evidence type="ECO:0000313" key="8">
    <source>
        <dbReference type="Proteomes" id="UP000228380"/>
    </source>
</evidence>
<reference evidence="9" key="1">
    <citation type="submission" date="2025-08" db="UniProtKB">
        <authorList>
            <consortium name="RefSeq"/>
        </authorList>
    </citation>
    <scope>IDENTIFICATION</scope>
    <source>
        <tissue evidence="9">Young leaves</tissue>
    </source>
</reference>
<gene>
    <name evidence="9" type="primary">LOC120109005</name>
</gene>
<dbReference type="InterPro" id="IPR007770">
    <property type="entry name" value="DMP"/>
</dbReference>
<comment type="subcellular location">
    <subcellularLocation>
        <location evidence="1">Membrane</location>
        <topology evidence="1">Multi-pass membrane protein</topology>
    </subcellularLocation>
</comment>
<name>A0A8B8ZZ64_PHODC</name>
<organism evidence="8 9">
    <name type="scientific">Phoenix dactylifera</name>
    <name type="common">Date palm</name>
    <dbReference type="NCBI Taxonomy" id="42345"/>
    <lineage>
        <taxon>Eukaryota</taxon>
        <taxon>Viridiplantae</taxon>
        <taxon>Streptophyta</taxon>
        <taxon>Embryophyta</taxon>
        <taxon>Tracheophyta</taxon>
        <taxon>Spermatophyta</taxon>
        <taxon>Magnoliopsida</taxon>
        <taxon>Liliopsida</taxon>
        <taxon>Arecaceae</taxon>
        <taxon>Coryphoideae</taxon>
        <taxon>Phoeniceae</taxon>
        <taxon>Phoenix</taxon>
    </lineage>
</organism>
<dbReference type="GO" id="GO:0010256">
    <property type="term" value="P:endomembrane system organization"/>
    <property type="evidence" value="ECO:0007669"/>
    <property type="project" value="TreeGrafter"/>
</dbReference>
<keyword evidence="4 7" id="KW-1133">Transmembrane helix</keyword>
<dbReference type="AlphaFoldDB" id="A0A8B8ZZ64"/>
<dbReference type="PANTHER" id="PTHR31621:SF1">
    <property type="entry name" value="PROTEIN DMP5"/>
    <property type="match status" value="1"/>
</dbReference>
<dbReference type="RefSeq" id="XP_038978667.1">
    <property type="nucleotide sequence ID" value="XM_039122739.1"/>
</dbReference>
<feature type="transmembrane region" description="Helical" evidence="7">
    <location>
        <begin position="192"/>
        <end position="211"/>
    </location>
</feature>
<dbReference type="OrthoDB" id="525686at2759"/>
<keyword evidence="3 7" id="KW-0812">Transmembrane</keyword>
<evidence type="ECO:0000313" key="9">
    <source>
        <dbReference type="RefSeq" id="XP_038978667.1"/>
    </source>
</evidence>
<proteinExistence type="inferred from homology"/>
<protein>
    <submittedName>
        <fullName evidence="9">Protein DMP3-like</fullName>
    </submittedName>
</protein>
<accession>A0A8B8ZZ64</accession>
<dbReference type="GO" id="GO:0016020">
    <property type="term" value="C:membrane"/>
    <property type="evidence" value="ECO:0007669"/>
    <property type="project" value="UniProtKB-SubCell"/>
</dbReference>
<feature type="transmembrane region" description="Helical" evidence="7">
    <location>
        <begin position="92"/>
        <end position="110"/>
    </location>
</feature>
<evidence type="ECO:0000256" key="6">
    <source>
        <dbReference type="SAM" id="MobiDB-lite"/>
    </source>
</evidence>
<dbReference type="KEGG" id="pda:120109005"/>
<evidence type="ECO:0000256" key="5">
    <source>
        <dbReference type="ARBA" id="ARBA00023136"/>
    </source>
</evidence>
<dbReference type="Proteomes" id="UP000228380">
    <property type="component" value="Unplaced"/>
</dbReference>